<keyword evidence="4" id="KW-1185">Reference proteome</keyword>
<feature type="region of interest" description="Disordered" evidence="1">
    <location>
        <begin position="25"/>
        <end position="57"/>
    </location>
</feature>
<accession>A0AAP9GFJ5</accession>
<reference evidence="2 4" key="2">
    <citation type="submission" date="2018-10" db="EMBL/GenBank/DDBJ databases">
        <title>Whole Genome of Vibrio owensii strain 170502, isolated from Acute Hepatopancreatic Necrosis Disease (AHPND) shrimp.</title>
        <authorList>
            <person name="Yan M."/>
            <person name="Wang X."/>
            <person name="Wang Y."/>
        </authorList>
    </citation>
    <scope>NUCLEOTIDE SEQUENCE [LARGE SCALE GENOMIC DNA]</scope>
    <source>
        <strain evidence="2 4">1700302</strain>
    </source>
</reference>
<protein>
    <submittedName>
        <fullName evidence="3">Uncharacterized protein</fullName>
    </submittedName>
</protein>
<reference evidence="3" key="3">
    <citation type="submission" date="2019-11" db="EMBL/GenBank/DDBJ databases">
        <title>Complete genome sequence of Vibrio owensii SH-14 isolated from shrimp with acute hepatopancreatic necrosis diease.</title>
        <authorList>
            <person name="Liang X."/>
            <person name="Wang Y."/>
        </authorList>
    </citation>
    <scope>NUCLEOTIDE SEQUENCE</scope>
    <source>
        <strain evidence="3">SH14</strain>
    </source>
</reference>
<evidence type="ECO:0000313" key="4">
    <source>
        <dbReference type="Proteomes" id="UP000272136"/>
    </source>
</evidence>
<evidence type="ECO:0000256" key="1">
    <source>
        <dbReference type="SAM" id="MobiDB-lite"/>
    </source>
</evidence>
<sequence length="525" mass="59417">MANFMRSFNDGVNIANNFMDSLESRERRQRIEERQKTLQDREDTQWSQQQADRKTSLANAAEDRKYLLKSREQADQLHDLNVKNTEQNMKFAENQDHRAQIQSDQQTDTYNYNKKINQRQQDSAIMQDQYNRSLATQDFSWFESDEANEIYGRNPSFDPKWITSNETANASGYLVNVLNGARNGQFPKWNDPQLVGSLNQLFPEIVKSTDLPQYTNDGKKITGREITGVIPMEGGKVAIQMSITDEDGKTYQAPLTQHRTSDENDNVAVVGLDQLTSRINLISQAQQDQIFKQTTDYLALSSGKGRDKGTKSDIQKEQYQAENKIVEDYRSQISEVDNNMQLDPAEKQQRILELEKRRDAELAQLRLRTNNTFGENDPNIEGKARENKMTQFIDNVKAAYPDYDITPQLEGILREAVERGATNEQIIKLIEKNAQRKSNGKGSGDGSSDVMSRIKGKGQSGGNTESESMFGEPTVTDTGAATTTGGRFYNVGNDLFKPNKVNEAQANMTPYQATPPPQSLSNYGY</sequence>
<organism evidence="3 5">
    <name type="scientific">Vibrio owensii</name>
    <dbReference type="NCBI Taxonomy" id="696485"/>
    <lineage>
        <taxon>Bacteria</taxon>
        <taxon>Pseudomonadati</taxon>
        <taxon>Pseudomonadota</taxon>
        <taxon>Gammaproteobacteria</taxon>
        <taxon>Vibrionales</taxon>
        <taxon>Vibrionaceae</taxon>
        <taxon>Vibrio</taxon>
    </lineage>
</organism>
<dbReference type="RefSeq" id="WP_054823339.1">
    <property type="nucleotide sequence ID" value="NZ_CP033138.1"/>
</dbReference>
<evidence type="ECO:0000313" key="5">
    <source>
        <dbReference type="Proteomes" id="UP000390336"/>
    </source>
</evidence>
<feature type="compositionally biased region" description="Polar residues" evidence="1">
    <location>
        <begin position="502"/>
        <end position="512"/>
    </location>
</feature>
<evidence type="ECO:0000313" key="3">
    <source>
        <dbReference type="EMBL" id="QGH49251.1"/>
    </source>
</evidence>
<feature type="region of interest" description="Disordered" evidence="1">
    <location>
        <begin position="500"/>
        <end position="525"/>
    </location>
</feature>
<feature type="compositionally biased region" description="Basic and acidic residues" evidence="1">
    <location>
        <begin position="25"/>
        <end position="44"/>
    </location>
</feature>
<dbReference type="Proteomes" id="UP000272136">
    <property type="component" value="Chromosome 2"/>
</dbReference>
<proteinExistence type="predicted"/>
<evidence type="ECO:0000313" key="2">
    <source>
        <dbReference type="EMBL" id="AYO17106.1"/>
    </source>
</evidence>
<dbReference type="AlphaFoldDB" id="A0AAP9GFJ5"/>
<name>A0AAP9GFJ5_9VIBR</name>
<gene>
    <name evidence="3" type="ORF">APZ19_19220</name>
    <name evidence="2" type="ORF">D0812_22210</name>
</gene>
<dbReference type="EMBL" id="CP045860">
    <property type="protein sequence ID" value="QGH49251.1"/>
    <property type="molecule type" value="Genomic_DNA"/>
</dbReference>
<dbReference type="Proteomes" id="UP000390336">
    <property type="component" value="Chromosome 2"/>
</dbReference>
<reference evidence="3 5" key="1">
    <citation type="journal article" date="2015" name="Genome Announc.">
        <title>Draft Genome Sequence of Vibrio owensii Strain SH-14, Which Causes Shrimp Acute Hepatopancreatic Necrosis Disease.</title>
        <authorList>
            <person name="Liu L."/>
            <person name="Xiao J."/>
            <person name="Xia X."/>
            <person name="Pan Y."/>
            <person name="Yan S."/>
            <person name="Wang Y."/>
        </authorList>
    </citation>
    <scope>NUCLEOTIDE SEQUENCE [LARGE SCALE GENOMIC DNA]</scope>
    <source>
        <strain evidence="3 5">SH14</strain>
    </source>
</reference>
<feature type="region of interest" description="Disordered" evidence="1">
    <location>
        <begin position="434"/>
        <end position="475"/>
    </location>
</feature>
<dbReference type="EMBL" id="CP033138">
    <property type="protein sequence ID" value="AYO17106.1"/>
    <property type="molecule type" value="Genomic_DNA"/>
</dbReference>